<accession>A0A0F9QJU2</accession>
<protein>
    <submittedName>
        <fullName evidence="1">Uncharacterized protein</fullName>
    </submittedName>
</protein>
<organism evidence="1">
    <name type="scientific">marine sediment metagenome</name>
    <dbReference type="NCBI Taxonomy" id="412755"/>
    <lineage>
        <taxon>unclassified sequences</taxon>
        <taxon>metagenomes</taxon>
        <taxon>ecological metagenomes</taxon>
    </lineage>
</organism>
<evidence type="ECO:0000313" key="1">
    <source>
        <dbReference type="EMBL" id="KKN05603.1"/>
    </source>
</evidence>
<gene>
    <name evidence="1" type="ORF">LCGC14_1085650</name>
</gene>
<reference evidence="1" key="1">
    <citation type="journal article" date="2015" name="Nature">
        <title>Complex archaea that bridge the gap between prokaryotes and eukaryotes.</title>
        <authorList>
            <person name="Spang A."/>
            <person name="Saw J.H."/>
            <person name="Jorgensen S.L."/>
            <person name="Zaremba-Niedzwiedzka K."/>
            <person name="Martijn J."/>
            <person name="Lind A.E."/>
            <person name="van Eijk R."/>
            <person name="Schleper C."/>
            <person name="Guy L."/>
            <person name="Ettema T.J."/>
        </authorList>
    </citation>
    <scope>NUCLEOTIDE SEQUENCE</scope>
</reference>
<name>A0A0F9QJU2_9ZZZZ</name>
<proteinExistence type="predicted"/>
<comment type="caution">
    <text evidence="1">The sequence shown here is derived from an EMBL/GenBank/DDBJ whole genome shotgun (WGS) entry which is preliminary data.</text>
</comment>
<dbReference type="EMBL" id="LAZR01004782">
    <property type="protein sequence ID" value="KKN05603.1"/>
    <property type="molecule type" value="Genomic_DNA"/>
</dbReference>
<sequence>MLGVVYTALTFGANPGLDETADSALLGKGEKKPIVHDLTLADVPRRSFYWLTRACKQCCRRDHRVLTYYCATSSALAEPRNGYVAKSLALQAAWLSIAASDMLRLRRA</sequence>
<dbReference type="AlphaFoldDB" id="A0A0F9QJU2"/>